<dbReference type="AlphaFoldDB" id="A0A1X9T4B0"/>
<keyword evidence="2" id="KW-1185">Reference proteome</keyword>
<dbReference type="KEGG" id="pbv:AR543_p0098"/>
<sequence>MVINLNTKGRTKKLKEIGVTTSLTIPKEFKNYITGETVPVNEQHLELLNSSTSRGEHTSLLMTGLHLLNQLNQEDETPLPVRLELATLRNDISGINIQMKTLADFILFHATRSDQH</sequence>
<reference evidence="1 2" key="1">
    <citation type="journal article" date="2016" name="Int. J. Syst. Evol. Microbiol.">
        <title>Paenibacillus damxungensis sp. nov., isolated from raw yak (Bos grunniens) milk.</title>
        <authorList>
            <person name="Wu Z."/>
            <person name="Gao C."/>
            <person name="Han J."/>
            <person name="Liu Z."/>
        </authorList>
    </citation>
    <scope>NUCLEOTIDE SEQUENCE [LARGE SCALE GENOMIC DNA]</scope>
    <source>
        <strain evidence="1 2">BD3526</strain>
        <plasmid evidence="1 2">unnamed1</plasmid>
    </source>
</reference>
<evidence type="ECO:0000313" key="1">
    <source>
        <dbReference type="EMBL" id="ARR10706.1"/>
    </source>
</evidence>
<dbReference type="EMBL" id="CP021170">
    <property type="protein sequence ID" value="ARR10706.1"/>
    <property type="molecule type" value="Genomic_DNA"/>
</dbReference>
<evidence type="ECO:0000313" key="2">
    <source>
        <dbReference type="Proteomes" id="UP000078148"/>
    </source>
</evidence>
<proteinExistence type="predicted"/>
<dbReference type="Proteomes" id="UP000078148">
    <property type="component" value="Plasmid unnamed1"/>
</dbReference>
<gene>
    <name evidence="1" type="ORF">AR543_p0098</name>
</gene>
<keyword evidence="1" id="KW-0614">Plasmid</keyword>
<geneLocation type="plasmid" evidence="1 2">
    <name>unnamed1</name>
</geneLocation>
<protein>
    <submittedName>
        <fullName evidence="1">Uncharacterized protein</fullName>
    </submittedName>
</protein>
<organism evidence="1 2">
    <name type="scientific">Paenibacillus bovis</name>
    <dbReference type="NCBI Taxonomy" id="1616788"/>
    <lineage>
        <taxon>Bacteria</taxon>
        <taxon>Bacillati</taxon>
        <taxon>Bacillota</taxon>
        <taxon>Bacilli</taxon>
        <taxon>Bacillales</taxon>
        <taxon>Paenibacillaceae</taxon>
        <taxon>Paenibacillus</taxon>
    </lineage>
</organism>
<name>A0A1X9T4B0_9BACL</name>
<accession>A0A1X9T4B0</accession>